<proteinExistence type="predicted"/>
<evidence type="ECO:0000313" key="2">
    <source>
        <dbReference type="Proteomes" id="UP001148662"/>
    </source>
</evidence>
<dbReference type="EMBL" id="JANHOG010002183">
    <property type="protein sequence ID" value="KAJ3526213.1"/>
    <property type="molecule type" value="Genomic_DNA"/>
</dbReference>
<organism evidence="1 2">
    <name type="scientific">Phlebia brevispora</name>
    <dbReference type="NCBI Taxonomy" id="194682"/>
    <lineage>
        <taxon>Eukaryota</taxon>
        <taxon>Fungi</taxon>
        <taxon>Dikarya</taxon>
        <taxon>Basidiomycota</taxon>
        <taxon>Agaricomycotina</taxon>
        <taxon>Agaricomycetes</taxon>
        <taxon>Polyporales</taxon>
        <taxon>Meruliaceae</taxon>
        <taxon>Phlebia</taxon>
    </lineage>
</organism>
<dbReference type="Proteomes" id="UP001148662">
    <property type="component" value="Unassembled WGS sequence"/>
</dbReference>
<protein>
    <submittedName>
        <fullName evidence="1">Uncharacterized protein</fullName>
    </submittedName>
</protein>
<sequence length="421" mass="46486">MSTDGSTRHILPQPLSSGPFWSNDAVPDASSDDNSLKVDDTWLLDNKLIGDYDFPGSNDYDAAFYGHPDSSSAHQVDFGYGHVPNALGLDPITASSRQLSDGLPIPSGHISPSHHARTQQLPQIVTNDLPMPHVFPRSPVMHSPTDYTSGPYSALSPSPASSAHNTMPVTPASMHSGGLAPYINTGLLSPSSPYLYQYSPGPKSVYTPSLSGPASPSMLSYSSHSPTDEVTPPAHGPRQTHPTVLDIAASFPQVYQSMIPQRTYRPHTQSDRRRYVEEVELEAPIMFYMSHPDRLGIPCRDALNCRFAQLAGRDDQMFINRGPSVSIRLMWPGYAPWSRQIPTRDFRSPPGPITRSKLAKNVAKTVQRFIEEMRVKPMEEEADARWRIGANRITVEDLELVGLQHVSMGSWQAHLRLRSRS</sequence>
<gene>
    <name evidence="1" type="ORF">NM688_g8286</name>
</gene>
<name>A0ACC1RUE7_9APHY</name>
<reference evidence="1" key="1">
    <citation type="submission" date="2022-07" db="EMBL/GenBank/DDBJ databases">
        <title>Genome Sequence of Phlebia brevispora.</title>
        <authorList>
            <person name="Buettner E."/>
        </authorList>
    </citation>
    <scope>NUCLEOTIDE SEQUENCE</scope>
    <source>
        <strain evidence="1">MPL23</strain>
    </source>
</reference>
<keyword evidence="2" id="KW-1185">Reference proteome</keyword>
<comment type="caution">
    <text evidence="1">The sequence shown here is derived from an EMBL/GenBank/DDBJ whole genome shotgun (WGS) entry which is preliminary data.</text>
</comment>
<evidence type="ECO:0000313" key="1">
    <source>
        <dbReference type="EMBL" id="KAJ3526213.1"/>
    </source>
</evidence>
<accession>A0ACC1RUE7</accession>